<protein>
    <submittedName>
        <fullName evidence="1">Uncharacterized protein</fullName>
    </submittedName>
</protein>
<dbReference type="EMBL" id="CP000527">
    <property type="protein sequence ID" value="ABM28061.1"/>
    <property type="molecule type" value="Genomic_DNA"/>
</dbReference>
<organism evidence="1 2">
    <name type="scientific">Nitratidesulfovibrio vulgaris (strain DP4)</name>
    <name type="common">Desulfovibrio vulgaris</name>
    <dbReference type="NCBI Taxonomy" id="391774"/>
    <lineage>
        <taxon>Bacteria</taxon>
        <taxon>Pseudomonadati</taxon>
        <taxon>Thermodesulfobacteriota</taxon>
        <taxon>Desulfovibrionia</taxon>
        <taxon>Desulfovibrionales</taxon>
        <taxon>Desulfovibrionaceae</taxon>
        <taxon>Nitratidesulfovibrio</taxon>
    </lineage>
</organism>
<evidence type="ECO:0000313" key="1">
    <source>
        <dbReference type="EMBL" id="ABM28061.1"/>
    </source>
</evidence>
<evidence type="ECO:0000313" key="2">
    <source>
        <dbReference type="Proteomes" id="UP000009173"/>
    </source>
</evidence>
<dbReference type="RefSeq" id="WP_011792004.1">
    <property type="nucleotide sequence ID" value="NC_008751.1"/>
</dbReference>
<accession>A0A0H3A981</accession>
<dbReference type="Proteomes" id="UP000009173">
    <property type="component" value="Chromosome"/>
</dbReference>
<dbReference type="HOGENOM" id="CLU_077247_0_0_7"/>
<gene>
    <name evidence="1" type="ordered locus">Dvul_1041</name>
</gene>
<dbReference type="AlphaFoldDB" id="A0A0H3A981"/>
<proteinExistence type="predicted"/>
<sequence length="277" mass="31689">MKPIFFNDEMVRAILGGRKTQTRRVMKPQPRVARFGETHPTRPNGVIGHVDGALGGGDYHVWQGPRFQAGLTHGGVYLALNQCQYQPGDRLWVREAWRIGAWQLWSEAVAIDYRADSFCRREWIRIGDDDAGEAFDKYLKQSIADVKAAGLSADADGHYHWKAGESPCRWRPSIHMPRWASRITLEITDVRVQRLRSISEDDARAEGVEHDGGWEEPDGEGFTEGFGFRDYQTDEESFPYRNPCTSFKTLWDSIAKPGTLWRDNPWVWANSFQMVEA</sequence>
<name>A0A0H3A981_NITV4</name>
<dbReference type="KEGG" id="dvl:Dvul_1041"/>
<reference evidence="2" key="1">
    <citation type="journal article" date="2009" name="Environ. Microbiol.">
        <title>Contribution of mobile genetic elements to Desulfovibrio vulgaris genome plasticity.</title>
        <authorList>
            <person name="Walker C.B."/>
            <person name="Stolyar S."/>
            <person name="Chivian D."/>
            <person name="Pinel N."/>
            <person name="Gabster J.A."/>
            <person name="Dehal P.S."/>
            <person name="He Z."/>
            <person name="Yang Z.K."/>
            <person name="Yen H.C."/>
            <person name="Zhou J."/>
            <person name="Wall J.D."/>
            <person name="Hazen T.C."/>
            <person name="Arkin A.P."/>
            <person name="Stahl D.A."/>
        </authorList>
    </citation>
    <scope>NUCLEOTIDE SEQUENCE [LARGE SCALE GENOMIC DNA]</scope>
    <source>
        <strain evidence="2">DP4</strain>
    </source>
</reference>